<evidence type="ECO:0000256" key="1">
    <source>
        <dbReference type="SAM" id="Phobius"/>
    </source>
</evidence>
<reference evidence="2 3" key="1">
    <citation type="journal article" date="2016" name="Nat. Commun.">
        <title>Thousands of microbial genomes shed light on interconnected biogeochemical processes in an aquifer system.</title>
        <authorList>
            <person name="Anantharaman K."/>
            <person name="Brown C.T."/>
            <person name="Hug L.A."/>
            <person name="Sharon I."/>
            <person name="Castelle C.J."/>
            <person name="Probst A.J."/>
            <person name="Thomas B.C."/>
            <person name="Singh A."/>
            <person name="Wilkins M.J."/>
            <person name="Karaoz U."/>
            <person name="Brodie E.L."/>
            <person name="Williams K.H."/>
            <person name="Hubbard S.S."/>
            <person name="Banfield J.F."/>
        </authorList>
    </citation>
    <scope>NUCLEOTIDE SEQUENCE [LARGE SCALE GENOMIC DNA]</scope>
</reference>
<protein>
    <submittedName>
        <fullName evidence="2">Uncharacterized protein</fullName>
    </submittedName>
</protein>
<accession>A0A1F5FJ00</accession>
<name>A0A1F5FJ00_9BACT</name>
<dbReference type="AlphaFoldDB" id="A0A1F5FJ00"/>
<evidence type="ECO:0000313" key="3">
    <source>
        <dbReference type="Proteomes" id="UP000177187"/>
    </source>
</evidence>
<dbReference type="EMBL" id="MFAF01000007">
    <property type="protein sequence ID" value="OGD79540.1"/>
    <property type="molecule type" value="Genomic_DNA"/>
</dbReference>
<keyword evidence="1" id="KW-0812">Transmembrane</keyword>
<keyword evidence="1" id="KW-0472">Membrane</keyword>
<comment type="caution">
    <text evidence="2">The sequence shown here is derived from an EMBL/GenBank/DDBJ whole genome shotgun (WGS) entry which is preliminary data.</text>
</comment>
<evidence type="ECO:0000313" key="2">
    <source>
        <dbReference type="EMBL" id="OGD79540.1"/>
    </source>
</evidence>
<proteinExistence type="predicted"/>
<organism evidence="2 3">
    <name type="scientific">Candidatus Coatesbacteria bacterium RBG_13_66_14</name>
    <dbReference type="NCBI Taxonomy" id="1817816"/>
    <lineage>
        <taxon>Bacteria</taxon>
        <taxon>Candidatus Coatesiibacteriota</taxon>
    </lineage>
</organism>
<gene>
    <name evidence="2" type="ORF">A2Y64_02570</name>
</gene>
<sequence length="76" mass="8967">MLLRILAVLAGLFLYLVVGRYLFRAYLWLGCFADKVPYASRRPELERLSAWQVFTWPLLLVFLPFYAVWAVVKRIS</sequence>
<keyword evidence="1" id="KW-1133">Transmembrane helix</keyword>
<dbReference type="Proteomes" id="UP000177187">
    <property type="component" value="Unassembled WGS sequence"/>
</dbReference>
<feature type="transmembrane region" description="Helical" evidence="1">
    <location>
        <begin position="48"/>
        <end position="72"/>
    </location>
</feature>